<dbReference type="RefSeq" id="WP_121787688.1">
    <property type="nucleotide sequence ID" value="NZ_CP033073.1"/>
</dbReference>
<organism evidence="2 3">
    <name type="scientific">Streptomyces dangxiongensis</name>
    <dbReference type="NCBI Taxonomy" id="1442032"/>
    <lineage>
        <taxon>Bacteria</taxon>
        <taxon>Bacillati</taxon>
        <taxon>Actinomycetota</taxon>
        <taxon>Actinomycetes</taxon>
        <taxon>Kitasatosporales</taxon>
        <taxon>Streptomycetaceae</taxon>
        <taxon>Streptomyces</taxon>
    </lineage>
</organism>
<sequence>MMPLAIVMAWPWFRWLPRPVLTRARTGRGTRQAGAEVSPGAGASPSAPLAAPPAAVPGPAYVTADPRDESPSATGSTGPGGHLDPVHHRPRPGTHAGGGTLPRRPGPLP</sequence>
<name>A0A3G2JD23_9ACTN</name>
<dbReference type="KEGG" id="sdd:D9753_16410"/>
<evidence type="ECO:0000313" key="3">
    <source>
        <dbReference type="Proteomes" id="UP000268329"/>
    </source>
</evidence>
<dbReference type="Proteomes" id="UP000268329">
    <property type="component" value="Chromosome"/>
</dbReference>
<dbReference type="AlphaFoldDB" id="A0A3G2JD23"/>
<keyword evidence="3" id="KW-1185">Reference proteome</keyword>
<protein>
    <submittedName>
        <fullName evidence="2">Uncharacterized protein</fullName>
    </submittedName>
</protein>
<gene>
    <name evidence="2" type="ORF">D9753_16410</name>
</gene>
<feature type="compositionally biased region" description="Low complexity" evidence="1">
    <location>
        <begin position="25"/>
        <end position="49"/>
    </location>
</feature>
<dbReference type="EMBL" id="CP033073">
    <property type="protein sequence ID" value="AYN40233.1"/>
    <property type="molecule type" value="Genomic_DNA"/>
</dbReference>
<evidence type="ECO:0000256" key="1">
    <source>
        <dbReference type="SAM" id="MobiDB-lite"/>
    </source>
</evidence>
<feature type="region of interest" description="Disordered" evidence="1">
    <location>
        <begin position="25"/>
        <end position="109"/>
    </location>
</feature>
<evidence type="ECO:0000313" key="2">
    <source>
        <dbReference type="EMBL" id="AYN40233.1"/>
    </source>
</evidence>
<accession>A0A3G2JD23</accession>
<reference evidence="2 3" key="1">
    <citation type="submission" date="2018-10" db="EMBL/GenBank/DDBJ databases">
        <title>The genome of Streptomyces dangxiongensis Z022.</title>
        <authorList>
            <person name="Zhang B."/>
        </authorList>
    </citation>
    <scope>NUCLEOTIDE SEQUENCE [LARGE SCALE GENOMIC DNA]</scope>
    <source>
        <strain evidence="2 3">Z022</strain>
    </source>
</reference>
<proteinExistence type="predicted"/>